<dbReference type="Gene3D" id="1.25.40.10">
    <property type="entry name" value="Tetratricopeptide repeat domain"/>
    <property type="match status" value="1"/>
</dbReference>
<dbReference type="EMBL" id="VOBR01000005">
    <property type="protein sequence ID" value="TWP52596.1"/>
    <property type="molecule type" value="Genomic_DNA"/>
</dbReference>
<dbReference type="PROSITE" id="PS50043">
    <property type="entry name" value="HTH_LUXR_2"/>
    <property type="match status" value="1"/>
</dbReference>
<accession>A0A563EY27</accession>
<evidence type="ECO:0000313" key="2">
    <source>
        <dbReference type="EMBL" id="TWP52596.1"/>
    </source>
</evidence>
<name>A0A563EY27_9PSEU</name>
<dbReference type="PRINTS" id="PR00364">
    <property type="entry name" value="DISEASERSIST"/>
</dbReference>
<dbReference type="InterPro" id="IPR027417">
    <property type="entry name" value="P-loop_NTPase"/>
</dbReference>
<dbReference type="PANTHER" id="PTHR47691">
    <property type="entry name" value="REGULATOR-RELATED"/>
    <property type="match status" value="1"/>
</dbReference>
<dbReference type="Pfam" id="PF13424">
    <property type="entry name" value="TPR_12"/>
    <property type="match status" value="1"/>
</dbReference>
<dbReference type="SMART" id="SM00421">
    <property type="entry name" value="HTH_LUXR"/>
    <property type="match status" value="1"/>
</dbReference>
<evidence type="ECO:0000259" key="1">
    <source>
        <dbReference type="PROSITE" id="PS50043"/>
    </source>
</evidence>
<dbReference type="Pfam" id="PF00196">
    <property type="entry name" value="GerE"/>
    <property type="match status" value="1"/>
</dbReference>
<dbReference type="GO" id="GO:0003677">
    <property type="term" value="F:DNA binding"/>
    <property type="evidence" value="ECO:0007669"/>
    <property type="project" value="InterPro"/>
</dbReference>
<dbReference type="Gene3D" id="1.10.10.10">
    <property type="entry name" value="Winged helix-like DNA-binding domain superfamily/Winged helix DNA-binding domain"/>
    <property type="match status" value="1"/>
</dbReference>
<dbReference type="PROSITE" id="PS00622">
    <property type="entry name" value="HTH_LUXR_1"/>
    <property type="match status" value="1"/>
</dbReference>
<dbReference type="SUPFAM" id="SSF48452">
    <property type="entry name" value="TPR-like"/>
    <property type="match status" value="1"/>
</dbReference>
<dbReference type="InterPro" id="IPR011990">
    <property type="entry name" value="TPR-like_helical_dom_sf"/>
</dbReference>
<dbReference type="GO" id="GO:0006355">
    <property type="term" value="P:regulation of DNA-templated transcription"/>
    <property type="evidence" value="ECO:0007669"/>
    <property type="project" value="InterPro"/>
</dbReference>
<organism evidence="2 3">
    <name type="scientific">Lentzea tibetensis</name>
    <dbReference type="NCBI Taxonomy" id="2591470"/>
    <lineage>
        <taxon>Bacteria</taxon>
        <taxon>Bacillati</taxon>
        <taxon>Actinomycetota</taxon>
        <taxon>Actinomycetes</taxon>
        <taxon>Pseudonocardiales</taxon>
        <taxon>Pseudonocardiaceae</taxon>
        <taxon>Lentzea</taxon>
    </lineage>
</organism>
<dbReference type="GO" id="GO:0043531">
    <property type="term" value="F:ADP binding"/>
    <property type="evidence" value="ECO:0007669"/>
    <property type="project" value="InterPro"/>
</dbReference>
<dbReference type="Pfam" id="PF25872">
    <property type="entry name" value="HTH_77"/>
    <property type="match status" value="1"/>
</dbReference>
<dbReference type="SUPFAM" id="SSF52540">
    <property type="entry name" value="P-loop containing nucleoside triphosphate hydrolases"/>
    <property type="match status" value="1"/>
</dbReference>
<proteinExistence type="predicted"/>
<dbReference type="InterPro" id="IPR016032">
    <property type="entry name" value="Sig_transdc_resp-reg_C-effctor"/>
</dbReference>
<sequence>MRVVSELAGTCETCGAATSSSRRRHARYCSNACRQRAYRERASREIELSTSLDSFIGRADELHYLHRLAGACRMLTLVGPAGVGKTRLAKEFAPDAVWVELGSVSQGEFVVQSVATALGIAEVAREPVVRTLLTALAERSLLLVLDNCEHLVAQCAHLVEALLLGCPGLRVLATSREALRVPGEVVYQVHPLPIASAVELFSDRARANNLGLTFDLADQEIMSSVCARLDGLPLAIELAARLVTVLPVAEVLARLDDRLALLNRGNRTAAERHQSLRAAIEWSYDTLDGDEQRVFRRLSLFSGGFSVDIAVAACADEALPPDRVLGLLSVLVAKSLLVATTSPSGVARFDQLESVRLYGKEKLVESGEHGATCEGVVTWFMVVWRRFSLAMFSPSELLEPLAGDSGALQLAVDWSTSRHDQRELPLATLLAVTWRDQGYVSEGRRLLDNAVRSSDATPEDRCIALCHLAFLAGTDLNDSAGFRFAEQAVELARGLDSPIALARALNGLAGEHTRAERLDAARKYYEEAIALLAPVGEPLDIAIVEHNLAWVALQSGDTEFADELIDDVLPVYRRLAPPPRLAIFLHTVGIRALRRDDLDEALARFQESVRTCSVGSFWFSHVIEGLAMVALRRGDPRRALRLVGAASRVRTVGQAKQDAQWQEELHATITACRAALSTSEAEDVLASGREMTQEQVVDYVLDEEPEQVLSDRERQVVSLVAAGHTNQRIGSTLRISERTVEAHLQRVRQKLELRSRTQIAAWAAQHL</sequence>
<dbReference type="SUPFAM" id="SSF46894">
    <property type="entry name" value="C-terminal effector domain of the bipartite response regulators"/>
    <property type="match status" value="1"/>
</dbReference>
<gene>
    <name evidence="2" type="ORF">FKR81_09825</name>
</gene>
<dbReference type="OrthoDB" id="3647811at2"/>
<protein>
    <submittedName>
        <fullName evidence="2">Tetratricopeptide repeat protein</fullName>
    </submittedName>
</protein>
<dbReference type="InterPro" id="IPR058852">
    <property type="entry name" value="HTH_77"/>
</dbReference>
<comment type="caution">
    <text evidence="2">The sequence shown here is derived from an EMBL/GenBank/DDBJ whole genome shotgun (WGS) entry which is preliminary data.</text>
</comment>
<evidence type="ECO:0000313" key="3">
    <source>
        <dbReference type="Proteomes" id="UP000316639"/>
    </source>
</evidence>
<dbReference type="PRINTS" id="PR00038">
    <property type="entry name" value="HTHLUXR"/>
</dbReference>
<dbReference type="InterPro" id="IPR000792">
    <property type="entry name" value="Tscrpt_reg_LuxR_C"/>
</dbReference>
<reference evidence="2 3" key="1">
    <citation type="submission" date="2019-07" db="EMBL/GenBank/DDBJ databases">
        <title>Lentzea xizangensis sp. nov., isolated from Qinghai-Tibetan Plateau Soils.</title>
        <authorList>
            <person name="Huang J."/>
        </authorList>
    </citation>
    <scope>NUCLEOTIDE SEQUENCE [LARGE SCALE GENOMIC DNA]</scope>
    <source>
        <strain evidence="2 3">FXJ1.1311</strain>
    </source>
</reference>
<dbReference type="AlphaFoldDB" id="A0A563EY27"/>
<dbReference type="Gene3D" id="3.40.50.300">
    <property type="entry name" value="P-loop containing nucleotide triphosphate hydrolases"/>
    <property type="match status" value="1"/>
</dbReference>
<dbReference type="InterPro" id="IPR036388">
    <property type="entry name" value="WH-like_DNA-bd_sf"/>
</dbReference>
<dbReference type="PANTHER" id="PTHR47691:SF3">
    <property type="entry name" value="HTH-TYPE TRANSCRIPTIONAL REGULATOR RV0890C-RELATED"/>
    <property type="match status" value="1"/>
</dbReference>
<feature type="domain" description="HTH luxR-type" evidence="1">
    <location>
        <begin position="702"/>
        <end position="767"/>
    </location>
</feature>
<dbReference type="CDD" id="cd06170">
    <property type="entry name" value="LuxR_C_like"/>
    <property type="match status" value="1"/>
</dbReference>
<keyword evidence="3" id="KW-1185">Reference proteome</keyword>
<dbReference type="Proteomes" id="UP000316639">
    <property type="component" value="Unassembled WGS sequence"/>
</dbReference>